<dbReference type="AlphaFoldDB" id="A0A8J6TT18"/>
<dbReference type="PROSITE" id="PS51168">
    <property type="entry name" value="CHORISMATE_MUT_2"/>
    <property type="match status" value="1"/>
</dbReference>
<dbReference type="InterPro" id="IPR002701">
    <property type="entry name" value="CM_II_prokaryot"/>
</dbReference>
<dbReference type="InterPro" id="IPR013785">
    <property type="entry name" value="Aldolase_TIM"/>
</dbReference>
<gene>
    <name evidence="4" type="ORF">H9Y05_06740</name>
</gene>
<dbReference type="GO" id="GO:0016740">
    <property type="term" value="F:transferase activity"/>
    <property type="evidence" value="ECO:0007669"/>
    <property type="project" value="UniProtKB-KW"/>
</dbReference>
<dbReference type="Gene3D" id="3.20.20.70">
    <property type="entry name" value="Aldolase class I"/>
    <property type="match status" value="1"/>
</dbReference>
<evidence type="ECO:0000259" key="3">
    <source>
        <dbReference type="PROSITE" id="PS51168"/>
    </source>
</evidence>
<protein>
    <recommendedName>
        <fullName evidence="1">chorismate mutase</fullName>
        <ecNumber evidence="1">5.4.99.5</ecNumber>
    </recommendedName>
</protein>
<dbReference type="Pfam" id="PF00793">
    <property type="entry name" value="DAHP_synth_1"/>
    <property type="match status" value="1"/>
</dbReference>
<dbReference type="PANTHER" id="PTHR43018">
    <property type="entry name" value="PHOSPHO-2-DEHYDRO-3-DEOXYHEPTONATE ALDOLASE"/>
    <property type="match status" value="1"/>
</dbReference>
<dbReference type="InterPro" id="IPR006218">
    <property type="entry name" value="DAHP1/KDSA"/>
</dbReference>
<keyword evidence="2" id="KW-0808">Transferase</keyword>
<dbReference type="SMART" id="SM00830">
    <property type="entry name" value="CM_2"/>
    <property type="match status" value="1"/>
</dbReference>
<dbReference type="EC" id="5.4.99.5" evidence="1"/>
<keyword evidence="5" id="KW-1185">Reference proteome</keyword>
<dbReference type="GO" id="GO:0004106">
    <property type="term" value="F:chorismate mutase activity"/>
    <property type="evidence" value="ECO:0007669"/>
    <property type="project" value="UniProtKB-EC"/>
</dbReference>
<dbReference type="InterPro" id="IPR036979">
    <property type="entry name" value="CM_dom_sf"/>
</dbReference>
<dbReference type="RefSeq" id="WP_216713846.1">
    <property type="nucleotide sequence ID" value="NZ_JACVEL010000003.1"/>
</dbReference>
<dbReference type="EMBL" id="JACVEL010000003">
    <property type="protein sequence ID" value="MBC9812174.1"/>
    <property type="molecule type" value="Genomic_DNA"/>
</dbReference>
<proteinExistence type="predicted"/>
<dbReference type="SUPFAM" id="SSF51569">
    <property type="entry name" value="Aldolase"/>
    <property type="match status" value="1"/>
</dbReference>
<evidence type="ECO:0000256" key="2">
    <source>
        <dbReference type="ARBA" id="ARBA00022679"/>
    </source>
</evidence>
<dbReference type="SUPFAM" id="SSF48600">
    <property type="entry name" value="Chorismate mutase II"/>
    <property type="match status" value="1"/>
</dbReference>
<evidence type="ECO:0000313" key="5">
    <source>
        <dbReference type="Proteomes" id="UP000652681"/>
    </source>
</evidence>
<reference evidence="4" key="1">
    <citation type="submission" date="2020-09" db="EMBL/GenBank/DDBJ databases">
        <title>Taishania pollutisoli gen. nov., sp. nov., Isolated from Tetrabromobisphenol A-Contaminated Soil.</title>
        <authorList>
            <person name="Chen Q."/>
        </authorList>
    </citation>
    <scope>NUCLEOTIDE SEQUENCE</scope>
    <source>
        <strain evidence="4">CZZ-1</strain>
    </source>
</reference>
<evidence type="ECO:0000256" key="1">
    <source>
        <dbReference type="ARBA" id="ARBA00012404"/>
    </source>
</evidence>
<dbReference type="Gene3D" id="1.20.59.10">
    <property type="entry name" value="Chorismate mutase"/>
    <property type="match status" value="1"/>
</dbReference>
<dbReference type="Pfam" id="PF01817">
    <property type="entry name" value="CM_2"/>
    <property type="match status" value="1"/>
</dbReference>
<dbReference type="InterPro" id="IPR052899">
    <property type="entry name" value="Class-I_DAHP_synthase"/>
</dbReference>
<dbReference type="GO" id="GO:0046417">
    <property type="term" value="P:chorismate metabolic process"/>
    <property type="evidence" value="ECO:0007669"/>
    <property type="project" value="InterPro"/>
</dbReference>
<dbReference type="Proteomes" id="UP000652681">
    <property type="component" value="Unassembled WGS sequence"/>
</dbReference>
<feature type="domain" description="Chorismate mutase" evidence="3">
    <location>
        <begin position="260"/>
        <end position="351"/>
    </location>
</feature>
<evidence type="ECO:0000313" key="4">
    <source>
        <dbReference type="EMBL" id="MBC9812174.1"/>
    </source>
</evidence>
<sequence>MKLNETISTSRPYVIAGPCSAETEEQVIEICTQIAGRGLANALRAGIWKPRTRPDSFEGVGEEALPWLVTAGKMTGLPTTTEVANKTHVELALKAGIDILWIGARTTVNPFAVQEIADALKGISIPVMIKNPVNPDVELWLGAFERMEKAGITDLVAIHRGFSVYKHDKYRNVPNWELPIALKERIPDLPIICDPSHITGNRELLLEVSQKAMDLNFDGLMIETHPRPDEAWSDAAQQVTAEGLEQILRNLVLRSKDVQHDVLAELEKMRSMTAALDDRIFFLLAERMKISEEVGRFKRSNNITILQQEHWAKIINNRLNSADDNDLSAKFIRQIMDAIHQESIRHQEKVMNK</sequence>
<dbReference type="PANTHER" id="PTHR43018:SF1">
    <property type="entry name" value="PROTEIN AROA(G)"/>
    <property type="match status" value="1"/>
</dbReference>
<comment type="caution">
    <text evidence="4">The sequence shown here is derived from an EMBL/GenBank/DDBJ whole genome shotgun (WGS) entry which is preliminary data.</text>
</comment>
<organism evidence="4 5">
    <name type="scientific">Taishania pollutisoli</name>
    <dbReference type="NCBI Taxonomy" id="2766479"/>
    <lineage>
        <taxon>Bacteria</taxon>
        <taxon>Pseudomonadati</taxon>
        <taxon>Bacteroidota</taxon>
        <taxon>Flavobacteriia</taxon>
        <taxon>Flavobacteriales</taxon>
        <taxon>Crocinitomicaceae</taxon>
        <taxon>Taishania</taxon>
    </lineage>
</organism>
<name>A0A8J6TT18_9FLAO</name>
<dbReference type="InterPro" id="IPR036263">
    <property type="entry name" value="Chorismate_II_sf"/>
</dbReference>
<accession>A0A8J6TT18</accession>